<protein>
    <recommendedName>
        <fullName evidence="15">HlyC/CorC family transporter</fullName>
    </recommendedName>
</protein>
<feature type="region of interest" description="Disordered" evidence="9">
    <location>
        <begin position="1"/>
        <end position="27"/>
    </location>
</feature>
<keyword evidence="2" id="KW-1003">Cell membrane</keyword>
<dbReference type="Pfam" id="PF00571">
    <property type="entry name" value="CBS"/>
    <property type="match status" value="2"/>
</dbReference>
<keyword evidence="4" id="KW-0677">Repeat</keyword>
<dbReference type="InterPro" id="IPR044751">
    <property type="entry name" value="Ion_transp-like_CBS"/>
</dbReference>
<dbReference type="KEGG" id="cef:CE1584"/>
<evidence type="ECO:0008006" key="15">
    <source>
        <dbReference type="Google" id="ProtNLM"/>
    </source>
</evidence>
<dbReference type="InterPro" id="IPR051676">
    <property type="entry name" value="UPF0053_domain"/>
</dbReference>
<feature type="transmembrane region" description="Helical" evidence="10">
    <location>
        <begin position="34"/>
        <end position="59"/>
    </location>
</feature>
<feature type="domain" description="CBS" evidence="11">
    <location>
        <begin position="252"/>
        <end position="315"/>
    </location>
</feature>
<proteinExistence type="predicted"/>
<evidence type="ECO:0000256" key="8">
    <source>
        <dbReference type="PROSITE-ProRule" id="PRU01193"/>
    </source>
</evidence>
<evidence type="ECO:0000259" key="11">
    <source>
        <dbReference type="PROSITE" id="PS51371"/>
    </source>
</evidence>
<dbReference type="eggNOG" id="COG1253">
    <property type="taxonomic scope" value="Bacteria"/>
</dbReference>
<dbReference type="CDD" id="cd04590">
    <property type="entry name" value="CBS_pair_CorC_HlyC_assoc"/>
    <property type="match status" value="1"/>
</dbReference>
<evidence type="ECO:0000256" key="2">
    <source>
        <dbReference type="ARBA" id="ARBA00022475"/>
    </source>
</evidence>
<keyword evidence="14" id="KW-1185">Reference proteome</keyword>
<feature type="transmembrane region" description="Helical" evidence="10">
    <location>
        <begin position="130"/>
        <end position="150"/>
    </location>
</feature>
<name>Q8FTI5_COREF</name>
<keyword evidence="3 8" id="KW-0812">Transmembrane</keyword>
<keyword evidence="5 8" id="KW-1133">Transmembrane helix</keyword>
<dbReference type="PANTHER" id="PTHR43099">
    <property type="entry name" value="UPF0053 PROTEIN YRKA"/>
    <property type="match status" value="1"/>
</dbReference>
<feature type="compositionally biased region" description="Basic residues" evidence="9">
    <location>
        <begin position="16"/>
        <end position="27"/>
    </location>
</feature>
<evidence type="ECO:0000313" key="14">
    <source>
        <dbReference type="Proteomes" id="UP000001409"/>
    </source>
</evidence>
<accession>Q8FTI5</accession>
<dbReference type="SUPFAM" id="SSF54631">
    <property type="entry name" value="CBS-domain pair"/>
    <property type="match status" value="1"/>
</dbReference>
<evidence type="ECO:0000259" key="12">
    <source>
        <dbReference type="PROSITE" id="PS51846"/>
    </source>
</evidence>
<dbReference type="EMBL" id="BA000035">
    <property type="protein sequence ID" value="BAC18394.1"/>
    <property type="molecule type" value="Genomic_DNA"/>
</dbReference>
<evidence type="ECO:0000256" key="9">
    <source>
        <dbReference type="SAM" id="MobiDB-lite"/>
    </source>
</evidence>
<feature type="domain" description="CNNM transmembrane" evidence="12">
    <location>
        <begin position="30"/>
        <end position="233"/>
    </location>
</feature>
<organism evidence="13 14">
    <name type="scientific">Corynebacterium efficiens (strain DSM 44549 / YS-314 / AJ 12310 / JCM 11189 / NBRC 100395)</name>
    <dbReference type="NCBI Taxonomy" id="196164"/>
    <lineage>
        <taxon>Bacteria</taxon>
        <taxon>Bacillati</taxon>
        <taxon>Actinomycetota</taxon>
        <taxon>Actinomycetes</taxon>
        <taxon>Mycobacteriales</taxon>
        <taxon>Corynebacteriaceae</taxon>
        <taxon>Corynebacterium</taxon>
    </lineage>
</organism>
<dbReference type="InterPro" id="IPR000644">
    <property type="entry name" value="CBS_dom"/>
</dbReference>
<dbReference type="AlphaFoldDB" id="Q8FTI5"/>
<evidence type="ECO:0000256" key="1">
    <source>
        <dbReference type="ARBA" id="ARBA00004651"/>
    </source>
</evidence>
<dbReference type="InterPro" id="IPR046342">
    <property type="entry name" value="CBS_dom_sf"/>
</dbReference>
<evidence type="ECO:0000313" key="13">
    <source>
        <dbReference type="EMBL" id="BAC18394.1"/>
    </source>
</evidence>
<dbReference type="Proteomes" id="UP000001409">
    <property type="component" value="Chromosome"/>
</dbReference>
<evidence type="ECO:0000256" key="5">
    <source>
        <dbReference type="ARBA" id="ARBA00022989"/>
    </source>
</evidence>
<dbReference type="STRING" id="196164.gene:10742003"/>
<dbReference type="InterPro" id="IPR002550">
    <property type="entry name" value="CNNM"/>
</dbReference>
<dbReference type="PROSITE" id="PS51846">
    <property type="entry name" value="CNNM"/>
    <property type="match status" value="1"/>
</dbReference>
<dbReference type="GO" id="GO:0005886">
    <property type="term" value="C:plasma membrane"/>
    <property type="evidence" value="ECO:0007669"/>
    <property type="project" value="UniProtKB-SubCell"/>
</dbReference>
<dbReference type="PROSITE" id="PS51371">
    <property type="entry name" value="CBS"/>
    <property type="match status" value="1"/>
</dbReference>
<evidence type="ECO:0000256" key="7">
    <source>
        <dbReference type="PROSITE-ProRule" id="PRU00703"/>
    </source>
</evidence>
<evidence type="ECO:0000256" key="3">
    <source>
        <dbReference type="ARBA" id="ARBA00022692"/>
    </source>
</evidence>
<dbReference type="PANTHER" id="PTHR43099:SF5">
    <property type="entry name" value="HLYC_CORC FAMILY TRANSPORTER"/>
    <property type="match status" value="1"/>
</dbReference>
<evidence type="ECO:0000256" key="6">
    <source>
        <dbReference type="ARBA" id="ARBA00023136"/>
    </source>
</evidence>
<sequence length="384" mass="42849">MDRPGDCDGGPSRGQGRAHPHHPRGSRGVHQVNIWVTILFIIVLLAFNAFFVAAEFALISSRRDRLEAHIAQGKKSAERALYATEHLSIMLAGAQFGITLCSLLLGKIAEPAIAHFLEVPFQALGVPENLLHPFSFVIALGVITWLHILFGEMVPKNIAIAGPETLAMWLSPTLILWVKITGPLIRFMNWIARITLRAFGVEQKDELDSTVDQEQLASMISESRLEGLLDEEEHARLSKALRTEHRSIKELVIRDEDVRSLDFGRQGPTLEELETAVRETGFSRFPVTGVDGSYLGYIHIKDVLPRLADPEMNPGEHIPRSELRPLTNVDADGLMDDVLHTMHRRSAHMAQVRQRGELLGVITLEDLIEEYVGTVNDWTHEDAG</sequence>
<keyword evidence="6 8" id="KW-0472">Membrane</keyword>
<feature type="transmembrane region" description="Helical" evidence="10">
    <location>
        <begin position="80"/>
        <end position="105"/>
    </location>
</feature>
<reference evidence="13 14" key="1">
    <citation type="journal article" date="2003" name="Genome Res.">
        <title>Comparative complete genome sequence analysis of the amino acid replacements responsible for the thermostability of Corynebacterium efficiens.</title>
        <authorList>
            <person name="Nishio Y."/>
            <person name="Nakamura Y."/>
            <person name="Kawarabayasi Y."/>
            <person name="Usuda Y."/>
            <person name="Kimura E."/>
            <person name="Sugimoto S."/>
            <person name="Matsui K."/>
            <person name="Yamagishi A."/>
            <person name="Kikuchi H."/>
            <person name="Ikeo K."/>
            <person name="Gojobori T."/>
        </authorList>
    </citation>
    <scope>NUCLEOTIDE SEQUENCE [LARGE SCALE GENOMIC DNA]</scope>
    <source>
        <strain evidence="14">DSM 44549 / YS-314 / AJ 12310 / JCM 11189 / NBRC 100395</strain>
    </source>
</reference>
<dbReference type="Gene3D" id="3.10.580.10">
    <property type="entry name" value="CBS-domain"/>
    <property type="match status" value="1"/>
</dbReference>
<evidence type="ECO:0000256" key="4">
    <source>
        <dbReference type="ARBA" id="ARBA00022737"/>
    </source>
</evidence>
<dbReference type="HOGENOM" id="CLU_015237_4_0_11"/>
<evidence type="ECO:0000256" key="10">
    <source>
        <dbReference type="SAM" id="Phobius"/>
    </source>
</evidence>
<dbReference type="Pfam" id="PF01595">
    <property type="entry name" value="CNNM"/>
    <property type="match status" value="1"/>
</dbReference>
<comment type="subcellular location">
    <subcellularLocation>
        <location evidence="1">Cell membrane</location>
        <topology evidence="1">Multi-pass membrane protein</topology>
    </subcellularLocation>
</comment>
<keyword evidence="7" id="KW-0129">CBS domain</keyword>